<accession>A0AAE8BQ17</accession>
<gene>
    <name evidence="1" type="primary">44</name>
    <name evidence="1" type="ORF">AH04_44</name>
</gene>
<dbReference type="Proteomes" id="UP000827517">
    <property type="component" value="Segment"/>
</dbReference>
<reference evidence="1" key="1">
    <citation type="submission" date="2021-07" db="EMBL/GenBank/DDBJ databases">
        <authorList>
            <person name="Roth S.J."/>
            <person name="Krukonis G.P."/>
            <person name="Delesalle V.A."/>
        </authorList>
    </citation>
    <scope>NUCLEOTIDE SEQUENCE</scope>
</reference>
<organism evidence="1 2">
    <name type="scientific">Erwinia phage AH04</name>
    <dbReference type="NCBI Taxonomy" id="2869569"/>
    <lineage>
        <taxon>Viruses</taxon>
        <taxon>Duplodnaviria</taxon>
        <taxon>Heunggongvirae</taxon>
        <taxon>Uroviricota</taxon>
        <taxon>Caudoviricetes</taxon>
        <taxon>Chimalliviridae</taxon>
        <taxon>Meadowvirus</taxon>
        <taxon>Meadowvirus AH04</taxon>
    </lineage>
</organism>
<sequence length="80" mass="9229">MARTRAYRRTKLALKKKNCSRYYVAGYWGVEGVPQTDKKIVGKVAAATKSCDGWCCNKPRKNHGELFSDVRNKQRYVDQE</sequence>
<keyword evidence="2" id="KW-1185">Reference proteome</keyword>
<dbReference type="RefSeq" id="YP_010667798.1">
    <property type="nucleotide sequence ID" value="NC_070952.1"/>
</dbReference>
<evidence type="ECO:0000313" key="1">
    <source>
        <dbReference type="EMBL" id="QZA70529.1"/>
    </source>
</evidence>
<name>A0AAE8BQ17_9CAUD</name>
<proteinExistence type="predicted"/>
<protein>
    <submittedName>
        <fullName evidence="1">Uncharacterized protein</fullName>
    </submittedName>
</protein>
<evidence type="ECO:0000313" key="2">
    <source>
        <dbReference type="Proteomes" id="UP000827517"/>
    </source>
</evidence>
<dbReference type="EMBL" id="MZ501267">
    <property type="protein sequence ID" value="QZA70529.1"/>
    <property type="molecule type" value="Genomic_DNA"/>
</dbReference>
<dbReference type="GeneID" id="77943934"/>
<dbReference type="KEGG" id="vg:77943934"/>